<accession>M1UG29</accession>
<dbReference type="EMBL" id="HQ316583">
    <property type="protein sequence ID" value="AGG54197.1"/>
    <property type="molecule type" value="Genomic_DNA"/>
</dbReference>
<dbReference type="KEGG" id="vg:15013555"/>
<name>M1UG29_9CAUD</name>
<protein>
    <submittedName>
        <fullName evidence="1">Uncharacterized protein</fullName>
    </submittedName>
</protein>
<reference evidence="1 2" key="1">
    <citation type="submission" date="2010-03" db="EMBL/GenBank/DDBJ databases">
        <title>The Genome Sequence of Cyanophage S-SSM4.</title>
        <authorList>
            <consortium name="The Broad Institute Genome Sequencing Platform"/>
            <person name="Henn M.R."/>
            <person name="Sullivan M.S."/>
            <person name="Osburne M.S."/>
            <person name="Levin J."/>
            <person name="Malboeuf C."/>
            <person name="Casali M."/>
            <person name="Russ C."/>
            <person name="Lennon N."/>
            <person name="Erlich R."/>
            <person name="Young S.K."/>
            <person name="Koehrsen M."/>
            <person name="Yandava C."/>
            <person name="Zeng Q."/>
            <person name="Alvarado L."/>
            <person name="Anderson S."/>
            <person name="Berlin A."/>
            <person name="Borenstein D."/>
            <person name="Chen Z."/>
            <person name="Engels R."/>
            <person name="Freedman E."/>
            <person name="Gellesch M."/>
            <person name="Goldberg J."/>
            <person name="Green L."/>
            <person name="Griggs A."/>
            <person name="Gujja S."/>
            <person name="Heiman D."/>
            <person name="Hepburn T."/>
            <person name="Howarth C."/>
            <person name="Jen D."/>
            <person name="Larson L."/>
            <person name="Lewis B."/>
            <person name="Mehta T."/>
            <person name="Park D."/>
            <person name="Pearson M."/>
            <person name="Roberts A."/>
            <person name="Ryan E."/>
            <person name="Saif S."/>
            <person name="Shea T."/>
            <person name="Shenoy N."/>
            <person name="Sisk P."/>
            <person name="Stolte C."/>
            <person name="Sykes S."/>
            <person name="Walk T."/>
            <person name="White J."/>
            <person name="Yu Q."/>
            <person name="Coleman M.L."/>
            <person name="Huang K.H."/>
            <person name="Weigele P.R."/>
            <person name="DeFrancesco A.S."/>
            <person name="Kern S.E."/>
            <person name="Thompson L.R."/>
            <person name="Fu R."/>
            <person name="Hombeck B."/>
            <person name="Chisholm S.W."/>
            <person name="Haas B."/>
            <person name="Nusbaum C."/>
            <person name="Galagan J."/>
            <person name="Birren B."/>
        </authorList>
    </citation>
    <scope>NUCLEOTIDE SEQUENCE [LARGE SCALE GENOMIC DNA]</scope>
    <source>
        <strain evidence="1 2">S-SSM4</strain>
    </source>
</reference>
<organism evidence="1 2">
    <name type="scientific">Synechococcus phage S-SSM4</name>
    <dbReference type="NCBI Taxonomy" id="536466"/>
    <lineage>
        <taxon>Viruses</taxon>
        <taxon>Duplodnaviria</taxon>
        <taxon>Heunggongvirae</taxon>
        <taxon>Uroviricota</taxon>
        <taxon>Caudoviricetes</taxon>
        <taxon>Pantevenvirales</taxon>
        <taxon>Kyanoviridae</taxon>
        <taxon>Greenvirus</taxon>
        <taxon>Greenvirus ssm4</taxon>
    </lineage>
</organism>
<sequence>MKDDLLRALKAHAQGHIQKHKANLEVYLSNPVGIGEHPDIIAAMEVELEHLAKWDDNFEMIKKYLDK</sequence>
<proteinExistence type="predicted"/>
<evidence type="ECO:0000313" key="2">
    <source>
        <dbReference type="Proteomes" id="UP000203282"/>
    </source>
</evidence>
<gene>
    <name evidence="1" type="ORF">CYXG_00133</name>
</gene>
<dbReference type="OrthoDB" id="23929at10239"/>
<keyword evidence="2" id="KW-1185">Reference proteome</keyword>
<dbReference type="RefSeq" id="YP_007677322.1">
    <property type="nucleotide sequence ID" value="NC_020875.1"/>
</dbReference>
<dbReference type="Proteomes" id="UP000203282">
    <property type="component" value="Segment"/>
</dbReference>
<dbReference type="GeneID" id="15013555"/>
<evidence type="ECO:0000313" key="1">
    <source>
        <dbReference type="EMBL" id="AGG54197.1"/>
    </source>
</evidence>